<dbReference type="RefSeq" id="WP_079417403.1">
    <property type="nucleotide sequence ID" value="NZ_MBTG01000033.1"/>
</dbReference>
<dbReference type="EMBL" id="MBTG01000033">
    <property type="protein sequence ID" value="OPH50700.1"/>
    <property type="molecule type" value="Genomic_DNA"/>
</dbReference>
<evidence type="ECO:0000313" key="3">
    <source>
        <dbReference type="Proteomes" id="UP000190626"/>
    </source>
</evidence>
<dbReference type="STRING" id="1469647.BC351_35920"/>
<gene>
    <name evidence="2" type="ORF">BC351_35920</name>
</gene>
<name>A0A1V4HE42_9BACL</name>
<evidence type="ECO:0000313" key="2">
    <source>
        <dbReference type="EMBL" id="OPH50700.1"/>
    </source>
</evidence>
<organism evidence="2 3">
    <name type="scientific">Paenibacillus ferrarius</name>
    <dbReference type="NCBI Taxonomy" id="1469647"/>
    <lineage>
        <taxon>Bacteria</taxon>
        <taxon>Bacillati</taxon>
        <taxon>Bacillota</taxon>
        <taxon>Bacilli</taxon>
        <taxon>Bacillales</taxon>
        <taxon>Paenibacillaceae</taxon>
        <taxon>Paenibacillus</taxon>
    </lineage>
</organism>
<dbReference type="Proteomes" id="UP000190626">
    <property type="component" value="Unassembled WGS sequence"/>
</dbReference>
<dbReference type="AlphaFoldDB" id="A0A1V4HE42"/>
<reference evidence="3" key="1">
    <citation type="submission" date="2016-07" db="EMBL/GenBank/DDBJ databases">
        <authorList>
            <person name="Florea S."/>
            <person name="Webb J.S."/>
            <person name="Jaromczyk J."/>
            <person name="Schardl C.L."/>
        </authorList>
    </citation>
    <scope>NUCLEOTIDE SEQUENCE [LARGE SCALE GENOMIC DNA]</scope>
    <source>
        <strain evidence="3">CY1</strain>
    </source>
</reference>
<proteinExistence type="predicted"/>
<feature type="region of interest" description="Disordered" evidence="1">
    <location>
        <begin position="263"/>
        <end position="308"/>
    </location>
</feature>
<comment type="caution">
    <text evidence="2">The sequence shown here is derived from an EMBL/GenBank/DDBJ whole genome shotgun (WGS) entry which is preliminary data.</text>
</comment>
<keyword evidence="3" id="KW-1185">Reference proteome</keyword>
<dbReference type="OrthoDB" id="2603943at2"/>
<feature type="compositionally biased region" description="Basic and acidic residues" evidence="1">
    <location>
        <begin position="273"/>
        <end position="308"/>
    </location>
</feature>
<protein>
    <submittedName>
        <fullName evidence="2">Uncharacterized protein</fullName>
    </submittedName>
</protein>
<accession>A0A1V4HE42</accession>
<evidence type="ECO:0000256" key="1">
    <source>
        <dbReference type="SAM" id="MobiDB-lite"/>
    </source>
</evidence>
<sequence>MRTRWPFILVSITLVALLFYGWTAYAATLPAQSTSSSIKGTFISTSPDTIKLSTATGDQTIPLAKSIWVFRDELKAQLADLQAGDQLELILNSKQQAAYIKAASAGSAAAAVKATTAAAAGEQAPIGSAAPVATTAPAPISSTAPAASAVPSPTPVPVGTTNGQLKEAYPDLESMELSVDGKHFKLHIEQSKGPKGATYDLSIKPEDAGKIHLKDAQASAWIQQLLASVDLRSSGAEKAIAQQLAEHYRLDANKLNVQMKTKWMPDQAPAKQVKPDTKHKVKEKHEEDQSSKHDDDPGNKQRGNGHRD</sequence>